<feature type="non-terminal residue" evidence="2">
    <location>
        <position position="543"/>
    </location>
</feature>
<dbReference type="InterPro" id="IPR043502">
    <property type="entry name" value="DNA/RNA_pol_sf"/>
</dbReference>
<dbReference type="InterPro" id="IPR000477">
    <property type="entry name" value="RT_dom"/>
</dbReference>
<evidence type="ECO:0000259" key="1">
    <source>
        <dbReference type="PROSITE" id="PS50878"/>
    </source>
</evidence>
<accession>A0A699JY06</accession>
<dbReference type="SUPFAM" id="SSF56672">
    <property type="entry name" value="DNA/RNA polymerases"/>
    <property type="match status" value="1"/>
</dbReference>
<sequence>RQKAKVEWLRAGDRNSSYFHNVVKGDQFVNHFKNVLGQSLEVLPFSNPDSLFMKKLPTVEALKLFFKDSWSVVGDDVCKAVRDFFSNGKLLKEINATITSLVPKVAAPSKVSNYRPIACCNVVYKIISKVICNRLKGVLGFLVDDNQSAFIPSRQISNNIMLSQELMRNYHRNRGLAKCAFKIDIEKAYDYVEWVFLSSSLKHFGFPELMVKWIMNYITTTSFTVNVNGDHTGFFKGMRGLRQGDPLSPYLFTLIMEVFNLVLRREINKNSAFRYHWQCKELKLTHLCLANDLLLFYNGDSCSVAILNNAISTFGGLSGLLPNFTKSMVFFGNVREVSRLRILDIMPFRVGSLPVRYLGVPLIPKRLYVKDCHLVFKRGKACVNWNSVCKPKVEGGLGIKSLDSWNKALMSKHIWNIITQKESLWVRIGDGKNTSLWFDNWHAICPLCDFISKRKIFASSLSLGCKVADVIRNGAWEWPGSISNSFDALSVIPPPVLVHDKFDVVRWKSRNGNLCDFSVSTVWDDIRRYGALVPWAKIVWFSQ</sequence>
<dbReference type="PROSITE" id="PS50878">
    <property type="entry name" value="RT_POL"/>
    <property type="match status" value="1"/>
</dbReference>
<proteinExistence type="predicted"/>
<dbReference type="PANTHER" id="PTHR33116:SF76">
    <property type="entry name" value="DUF4283 DOMAIN-CONTAINING PROTEIN"/>
    <property type="match status" value="1"/>
</dbReference>
<reference evidence="2" key="1">
    <citation type="journal article" date="2019" name="Sci. Rep.">
        <title>Draft genome of Tanacetum cinerariifolium, the natural source of mosquito coil.</title>
        <authorList>
            <person name="Yamashiro T."/>
            <person name="Shiraishi A."/>
            <person name="Satake H."/>
            <person name="Nakayama K."/>
        </authorList>
    </citation>
    <scope>NUCLEOTIDE SEQUENCE</scope>
</reference>
<dbReference type="AlphaFoldDB" id="A0A699JY06"/>
<dbReference type="Pfam" id="PF00078">
    <property type="entry name" value="RVT_1"/>
    <property type="match status" value="1"/>
</dbReference>
<evidence type="ECO:0000313" key="2">
    <source>
        <dbReference type="EMBL" id="GFA60769.1"/>
    </source>
</evidence>
<dbReference type="CDD" id="cd01650">
    <property type="entry name" value="RT_nLTR_like"/>
    <property type="match status" value="1"/>
</dbReference>
<feature type="non-terminal residue" evidence="2">
    <location>
        <position position="1"/>
    </location>
</feature>
<comment type="caution">
    <text evidence="2">The sequence shown here is derived from an EMBL/GenBank/DDBJ whole genome shotgun (WGS) entry which is preliminary data.</text>
</comment>
<dbReference type="PANTHER" id="PTHR33116">
    <property type="entry name" value="REVERSE TRANSCRIPTASE ZINC-BINDING DOMAIN-CONTAINING PROTEIN-RELATED-RELATED"/>
    <property type="match status" value="1"/>
</dbReference>
<feature type="domain" description="Reverse transcriptase" evidence="1">
    <location>
        <begin position="83"/>
        <end position="362"/>
    </location>
</feature>
<gene>
    <name evidence="2" type="ORF">Tci_632741</name>
</gene>
<protein>
    <recommendedName>
        <fullName evidence="1">Reverse transcriptase domain-containing protein</fullName>
    </recommendedName>
</protein>
<dbReference type="EMBL" id="BKCJ010454204">
    <property type="protein sequence ID" value="GFA60769.1"/>
    <property type="molecule type" value="Genomic_DNA"/>
</dbReference>
<organism evidence="2">
    <name type="scientific">Tanacetum cinerariifolium</name>
    <name type="common">Dalmatian daisy</name>
    <name type="synonym">Chrysanthemum cinerariifolium</name>
    <dbReference type="NCBI Taxonomy" id="118510"/>
    <lineage>
        <taxon>Eukaryota</taxon>
        <taxon>Viridiplantae</taxon>
        <taxon>Streptophyta</taxon>
        <taxon>Embryophyta</taxon>
        <taxon>Tracheophyta</taxon>
        <taxon>Spermatophyta</taxon>
        <taxon>Magnoliopsida</taxon>
        <taxon>eudicotyledons</taxon>
        <taxon>Gunneridae</taxon>
        <taxon>Pentapetalae</taxon>
        <taxon>asterids</taxon>
        <taxon>campanulids</taxon>
        <taxon>Asterales</taxon>
        <taxon>Asteraceae</taxon>
        <taxon>Asteroideae</taxon>
        <taxon>Anthemideae</taxon>
        <taxon>Anthemidinae</taxon>
        <taxon>Tanacetum</taxon>
    </lineage>
</organism>
<name>A0A699JY06_TANCI</name>